<protein>
    <submittedName>
        <fullName evidence="2">SUKH-4 family immunity protein</fullName>
    </submittedName>
</protein>
<evidence type="ECO:0000313" key="2">
    <source>
        <dbReference type="EMBL" id="WXK77091.1"/>
    </source>
</evidence>
<organism evidence="2 3">
    <name type="scientific">Streptomyces sirii</name>
    <dbReference type="NCBI Taxonomy" id="3127701"/>
    <lineage>
        <taxon>Bacteria</taxon>
        <taxon>Bacillati</taxon>
        <taxon>Actinomycetota</taxon>
        <taxon>Actinomycetes</taxon>
        <taxon>Kitasatosporales</taxon>
        <taxon>Streptomycetaceae</taxon>
        <taxon>Streptomyces</taxon>
    </lineage>
</organism>
<feature type="region of interest" description="Disordered" evidence="1">
    <location>
        <begin position="466"/>
        <end position="485"/>
    </location>
</feature>
<dbReference type="Proteomes" id="UP001626628">
    <property type="component" value="Chromosome"/>
</dbReference>
<dbReference type="InterPro" id="IPR025851">
    <property type="entry name" value="SUKH-4"/>
</dbReference>
<dbReference type="RefSeq" id="WP_407286506.1">
    <property type="nucleotide sequence ID" value="NZ_CP147982.1"/>
</dbReference>
<name>A0ABZ2QLG8_9ACTN</name>
<accession>A0ABZ2QLG8</accession>
<proteinExistence type="predicted"/>
<keyword evidence="3" id="KW-1185">Reference proteome</keyword>
<evidence type="ECO:0000313" key="3">
    <source>
        <dbReference type="Proteomes" id="UP001626628"/>
    </source>
</evidence>
<gene>
    <name evidence="2" type="ORF">WAB15_14390</name>
</gene>
<sequence>MTGPVGSGKSSCLRQAEEAVQDLSPGTSLYVDCRGLAADEVATRMIGNWGFDERFLRTRNTPLADAFAQWTHGKEHAVVLLANVQWAGVTATSAEPERVLNHVIIPLLRSSKCPVAVLFEVDEEQVRAPLPSSLEVEILPSLEAPASSEPPLRQSLAGFPQLRALAAAETREVPLEAWSALCTPLGLQGALADLRHVVSALPHLLTSWSDDAGTERVGFHRDGVRQLLRTDTPLSEVEQVRIVEALLDQSLRRNDIPEAWREQGPVTEYASRALPLHCAAAGVLADLSQDPRFLANVDRHALLTGLSIAYPAGIPAGLPASDAHYLEAAGVEPTTHEEWLSWLHWASLNRGAIEFAEALSRAAGALPWLTCWSRWRPFTLFGPSPQHDAAKAEELVVGIANGVDVVASQLEIDEDELEDDVDPDADWYAVERLWSLNDGEPLGSAVQVQLHYDDDTDIDQASGRAFEPVEEPDEAEQTPAPRAPSSTTCLVKAADRMQVHGGSGGIYALRVSDPTRVTVRPQWRSRPLLTTHNTSAVWLLPDALRADTPPARSWYESAFGQGTCQVVSGSALPDSIVHADTVRFLTEVGLPVLDDEFRYLGFAQTPVMAEVARPSVLPASAGPGPFFNVGRWVRGELLLNGTSGHLFITDVGDGDADYLVSSGLRQTCTLLALAVKRRESGFTVWSEELDAKRSLTSWAREIDPVAASHPHWTAILNGHWDDPDMV</sequence>
<reference evidence="2 3" key="1">
    <citation type="submission" date="2024-03" db="EMBL/GenBank/DDBJ databases">
        <title>The complete genome of Streptomyces sirii sp.nov.</title>
        <authorList>
            <person name="Zakalyukina Y.V."/>
            <person name="Belik A.R."/>
            <person name="Biryukov M.V."/>
            <person name="Baturina O.A."/>
            <person name="Kabilov M.R."/>
        </authorList>
    </citation>
    <scope>NUCLEOTIDE SEQUENCE [LARGE SCALE GENOMIC DNA]</scope>
    <source>
        <strain evidence="2 3">BP-8</strain>
    </source>
</reference>
<dbReference type="EMBL" id="CP147982">
    <property type="protein sequence ID" value="WXK77091.1"/>
    <property type="molecule type" value="Genomic_DNA"/>
</dbReference>
<evidence type="ECO:0000256" key="1">
    <source>
        <dbReference type="SAM" id="MobiDB-lite"/>
    </source>
</evidence>
<dbReference type="Pfam" id="PF14435">
    <property type="entry name" value="SUKH-4"/>
    <property type="match status" value="1"/>
</dbReference>